<sequence>MYKLTFLKLIAVLQVKFVFPTIYPNHNYNSFSGLKRMMRANFDTIKNELMQKRQQELVQFTKEANDFPPVEVISHENIVGTIPSNFITKINYTSHLRAPVLNNDIAESQLHIVRVAPDPKIKDDMNVASTTNTNFYNRPSDKYPPTQYTAGFLKPEVQPVKVHVFRGPNIKYTTYNKHKKQEKYYSHWGYFVFQPADNDHSKNGANNYFS</sequence>
<dbReference type="GeneID" id="106665220"/>
<dbReference type="EnsemblMetazoa" id="XM_014391484.2">
    <property type="protein sequence ID" value="XP_014246970.1"/>
    <property type="gene ID" value="LOC106665220"/>
</dbReference>
<proteinExistence type="predicted"/>
<dbReference type="RefSeq" id="XP_014246970.1">
    <property type="nucleotide sequence ID" value="XM_014391484.2"/>
</dbReference>
<dbReference type="Proteomes" id="UP000494040">
    <property type="component" value="Unassembled WGS sequence"/>
</dbReference>
<name>A0A8I6RN62_CIMLE</name>
<keyword evidence="1" id="KW-0732">Signal</keyword>
<evidence type="ECO:0000313" key="2">
    <source>
        <dbReference type="EnsemblMetazoa" id="XP_014246970.1"/>
    </source>
</evidence>
<dbReference type="KEGG" id="clec:106665220"/>
<keyword evidence="3" id="KW-1185">Reference proteome</keyword>
<accession>A0A8I6RN62</accession>
<protein>
    <submittedName>
        <fullName evidence="2">Uncharacterized protein</fullName>
    </submittedName>
</protein>
<dbReference type="OrthoDB" id="10600472at2759"/>
<feature type="signal peptide" evidence="1">
    <location>
        <begin position="1"/>
        <end position="20"/>
    </location>
</feature>
<dbReference type="AlphaFoldDB" id="A0A8I6RN62"/>
<feature type="chain" id="PRO_5035234152" evidence="1">
    <location>
        <begin position="21"/>
        <end position="210"/>
    </location>
</feature>
<evidence type="ECO:0000256" key="1">
    <source>
        <dbReference type="SAM" id="SignalP"/>
    </source>
</evidence>
<organism evidence="2 3">
    <name type="scientific">Cimex lectularius</name>
    <name type="common">Bed bug</name>
    <name type="synonym">Acanthia lectularia</name>
    <dbReference type="NCBI Taxonomy" id="79782"/>
    <lineage>
        <taxon>Eukaryota</taxon>
        <taxon>Metazoa</taxon>
        <taxon>Ecdysozoa</taxon>
        <taxon>Arthropoda</taxon>
        <taxon>Hexapoda</taxon>
        <taxon>Insecta</taxon>
        <taxon>Pterygota</taxon>
        <taxon>Neoptera</taxon>
        <taxon>Paraneoptera</taxon>
        <taxon>Hemiptera</taxon>
        <taxon>Heteroptera</taxon>
        <taxon>Panheteroptera</taxon>
        <taxon>Cimicomorpha</taxon>
        <taxon>Cimicidae</taxon>
        <taxon>Cimex</taxon>
    </lineage>
</organism>
<reference evidence="2" key="1">
    <citation type="submission" date="2022-01" db="UniProtKB">
        <authorList>
            <consortium name="EnsemblMetazoa"/>
        </authorList>
    </citation>
    <scope>IDENTIFICATION</scope>
</reference>
<evidence type="ECO:0000313" key="3">
    <source>
        <dbReference type="Proteomes" id="UP000494040"/>
    </source>
</evidence>